<keyword evidence="2" id="KW-0966">Cell projection</keyword>
<keyword evidence="2" id="KW-0282">Flagellum</keyword>
<dbReference type="Gene3D" id="3.30.750.140">
    <property type="match status" value="1"/>
</dbReference>
<dbReference type="AlphaFoldDB" id="A0A7Z1AEK6"/>
<reference evidence="2 3" key="1">
    <citation type="submission" date="2016-06" db="EMBL/GenBank/DDBJ databases">
        <title>Genome sequence of endosymbiont of Candidatus Endolucinida thiodiazotropha.</title>
        <authorList>
            <person name="Poehlein A."/>
            <person name="Koenig S."/>
            <person name="Heiden S.E."/>
            <person name="Thuermer A."/>
            <person name="Voget S."/>
            <person name="Daniel R."/>
            <person name="Markert S."/>
            <person name="Gros O."/>
            <person name="Schweder T."/>
        </authorList>
    </citation>
    <scope>NUCLEOTIDE SEQUENCE [LARGE SCALE GENOMIC DNA]</scope>
    <source>
        <strain evidence="2 3">COS</strain>
    </source>
</reference>
<dbReference type="InterPro" id="IPR038610">
    <property type="entry name" value="FliK-like_C_sf"/>
</dbReference>
<comment type="caution">
    <text evidence="2">The sequence shown here is derived from an EMBL/GenBank/DDBJ whole genome shotgun (WGS) entry which is preliminary data.</text>
</comment>
<dbReference type="CDD" id="cd17470">
    <property type="entry name" value="T3SS_Flik_C"/>
    <property type="match status" value="1"/>
</dbReference>
<evidence type="ECO:0000313" key="2">
    <source>
        <dbReference type="EMBL" id="ODJ87100.1"/>
    </source>
</evidence>
<dbReference type="Pfam" id="PF02120">
    <property type="entry name" value="Flg_hook"/>
    <property type="match status" value="1"/>
</dbReference>
<dbReference type="Proteomes" id="UP000094769">
    <property type="component" value="Unassembled WGS sequence"/>
</dbReference>
<evidence type="ECO:0000313" key="3">
    <source>
        <dbReference type="Proteomes" id="UP000094769"/>
    </source>
</evidence>
<feature type="domain" description="Flagellar hook-length control protein-like C-terminal" evidence="1">
    <location>
        <begin position="304"/>
        <end position="371"/>
    </location>
</feature>
<dbReference type="InterPro" id="IPR021136">
    <property type="entry name" value="Flagellar_hook_control-like_C"/>
</dbReference>
<dbReference type="OrthoDB" id="7055780at2"/>
<name>A0A7Z1AEK6_9GAMM</name>
<gene>
    <name evidence="2" type="ORF">CODIS_26170</name>
</gene>
<keyword evidence="3" id="KW-1185">Reference proteome</keyword>
<dbReference type="EMBL" id="MARB01000014">
    <property type="protein sequence ID" value="ODJ87100.1"/>
    <property type="molecule type" value="Genomic_DNA"/>
</dbReference>
<protein>
    <submittedName>
        <fullName evidence="2">Flagellar hook-length control protein FliK</fullName>
    </submittedName>
</protein>
<organism evidence="2 3">
    <name type="scientific">Candidatus Thiodiazotropha endolucinida</name>
    <dbReference type="NCBI Taxonomy" id="1655433"/>
    <lineage>
        <taxon>Bacteria</taxon>
        <taxon>Pseudomonadati</taxon>
        <taxon>Pseudomonadota</taxon>
        <taxon>Gammaproteobacteria</taxon>
        <taxon>Chromatiales</taxon>
        <taxon>Sedimenticolaceae</taxon>
        <taxon>Candidatus Thiodiazotropha</taxon>
    </lineage>
</organism>
<keyword evidence="2" id="KW-0969">Cilium</keyword>
<accession>A0A7Z1AEK6</accession>
<sequence length="390" mass="43257">MDFNMEISGSKIVLPLPTIEPGKSLLEQLQPGQILRGTALSENINGTIRLQIGVTRLIAQTTLRVPTGQTLTLQVEKTGNLPELRVLTLPSLEQMKSAALKQVMPRQQPLPQLFKHLTQVTADSTRTNQLPPAVKQAVQSILTRVMPIQDPGFKTQLVQAMQLSGTQTEARLINHQINGRDLKLNLLRLIGLIKPLIGNPGSQINQALTFQQPLINPAQSPPVTPPPTAQETNPTTRLLLDLFKHLDGAIARIQTNQLSSLPTEDTTRQVWQFELPIRQEGGFDLFHFRISRDAVRKGTETEFMWSLTLHMNLPSLGPMRVRLSLFGEKLSTTIWSEKPGTASLVNQHLGRLRASLESTGLEVNKLDAFQGIAEIENELPSEQALLNEKV</sequence>
<proteinExistence type="predicted"/>
<evidence type="ECO:0000259" key="1">
    <source>
        <dbReference type="Pfam" id="PF02120"/>
    </source>
</evidence>